<protein>
    <submittedName>
        <fullName evidence="9">Membrane-bound acyltransferase YfiQ, involved in biofilm formation</fullName>
    </submittedName>
</protein>
<dbReference type="Pfam" id="PF01757">
    <property type="entry name" value="Acyl_transf_3"/>
    <property type="match status" value="1"/>
</dbReference>
<organism evidence="9 10">
    <name type="scientific">Lentibacillus persicus</name>
    <dbReference type="NCBI Taxonomy" id="640948"/>
    <lineage>
        <taxon>Bacteria</taxon>
        <taxon>Bacillati</taxon>
        <taxon>Bacillota</taxon>
        <taxon>Bacilli</taxon>
        <taxon>Bacillales</taxon>
        <taxon>Bacillaceae</taxon>
        <taxon>Lentibacillus</taxon>
    </lineage>
</organism>
<evidence type="ECO:0000313" key="9">
    <source>
        <dbReference type="EMBL" id="SFD66945.1"/>
    </source>
</evidence>
<gene>
    <name evidence="9" type="ORF">SAMN05216238_10374</name>
</gene>
<dbReference type="GO" id="GO:0016413">
    <property type="term" value="F:O-acetyltransferase activity"/>
    <property type="evidence" value="ECO:0007669"/>
    <property type="project" value="TreeGrafter"/>
</dbReference>
<evidence type="ECO:0000256" key="5">
    <source>
        <dbReference type="ARBA" id="ARBA00022989"/>
    </source>
</evidence>
<evidence type="ECO:0000256" key="7">
    <source>
        <dbReference type="SAM" id="Phobius"/>
    </source>
</evidence>
<keyword evidence="10" id="KW-1185">Reference proteome</keyword>
<keyword evidence="4 7" id="KW-0812">Transmembrane</keyword>
<dbReference type="EMBL" id="FOMR01000003">
    <property type="protein sequence ID" value="SFD66945.1"/>
    <property type="molecule type" value="Genomic_DNA"/>
</dbReference>
<evidence type="ECO:0000256" key="2">
    <source>
        <dbReference type="ARBA" id="ARBA00007400"/>
    </source>
</evidence>
<keyword evidence="3" id="KW-1003">Cell membrane</keyword>
<sequence>MKNQSLIKGVFWLRSIACLAVTLGHAIHTGNLLYEESDMYHRAAYVLSMAVLFAVPVFVFISEFLLAHNYPKHVPAGFLKKRVRILLVPYLFMGTVYALINMDMWTFKSFMISEVSSIFLGKSAVYFILIIFQFYLLHMFFSKYLMRLPAKAVIPIAFLINFLYLAFFNFTEPPNNAIAHYIWNPGYWLPFIGWLFYFVLGFYCGKDYQAVRKLLRYKWLPAIPVFALVLTLFMNQHFLIAQDSKRVDMLIYASSVIFLIMYISSRVNQVPKVVMFVSNYSFSIFLLNMFYFVLLGTIEPPAFLNIMTYSLTVFLITLALSIGTAYVFNQFRFGKYLVGRIMSFKAKPEPEEQSTAYQHTADK</sequence>
<reference evidence="10" key="1">
    <citation type="submission" date="2016-10" db="EMBL/GenBank/DDBJ databases">
        <authorList>
            <person name="Varghese N."/>
            <person name="Submissions S."/>
        </authorList>
    </citation>
    <scope>NUCLEOTIDE SEQUENCE [LARGE SCALE GENOMIC DNA]</scope>
    <source>
        <strain evidence="10">DSM 22530</strain>
    </source>
</reference>
<comment type="subcellular location">
    <subcellularLocation>
        <location evidence="1">Cell membrane</location>
        <topology evidence="1">Multi-pass membrane protein</topology>
    </subcellularLocation>
</comment>
<feature type="transmembrane region" description="Helical" evidence="7">
    <location>
        <begin position="276"/>
        <end position="294"/>
    </location>
</feature>
<keyword evidence="9" id="KW-0012">Acyltransferase</keyword>
<dbReference type="RefSeq" id="WP_177183350.1">
    <property type="nucleotide sequence ID" value="NZ_FOMR01000003.1"/>
</dbReference>
<proteinExistence type="inferred from homology"/>
<evidence type="ECO:0000259" key="8">
    <source>
        <dbReference type="Pfam" id="PF01757"/>
    </source>
</evidence>
<dbReference type="PANTHER" id="PTHR40074">
    <property type="entry name" value="O-ACETYLTRANSFERASE WECH"/>
    <property type="match status" value="1"/>
</dbReference>
<feature type="domain" description="Acyltransferase 3" evidence="8">
    <location>
        <begin position="12"/>
        <end position="323"/>
    </location>
</feature>
<evidence type="ECO:0000256" key="1">
    <source>
        <dbReference type="ARBA" id="ARBA00004651"/>
    </source>
</evidence>
<dbReference type="InterPro" id="IPR002656">
    <property type="entry name" value="Acyl_transf_3_dom"/>
</dbReference>
<dbReference type="PANTHER" id="PTHR40074:SF2">
    <property type="entry name" value="O-ACETYLTRANSFERASE WECH"/>
    <property type="match status" value="1"/>
</dbReference>
<evidence type="ECO:0000313" key="10">
    <source>
        <dbReference type="Proteomes" id="UP000199474"/>
    </source>
</evidence>
<feature type="transmembrane region" description="Helical" evidence="7">
    <location>
        <begin position="119"/>
        <end position="141"/>
    </location>
</feature>
<feature type="transmembrane region" description="Helical" evidence="7">
    <location>
        <begin position="42"/>
        <end position="66"/>
    </location>
</feature>
<comment type="similarity">
    <text evidence="2">Belongs to the acyltransferase 3 family.</text>
</comment>
<dbReference type="STRING" id="640948.SAMN05216238_10374"/>
<feature type="transmembrane region" description="Helical" evidence="7">
    <location>
        <begin position="87"/>
        <end position="107"/>
    </location>
</feature>
<feature type="transmembrane region" description="Helical" evidence="7">
    <location>
        <begin position="217"/>
        <end position="235"/>
    </location>
</feature>
<dbReference type="GO" id="GO:0005886">
    <property type="term" value="C:plasma membrane"/>
    <property type="evidence" value="ECO:0007669"/>
    <property type="project" value="UniProtKB-SubCell"/>
</dbReference>
<keyword evidence="5 7" id="KW-1133">Transmembrane helix</keyword>
<name>A0A1I1U8H1_9BACI</name>
<dbReference type="GO" id="GO:0009246">
    <property type="term" value="P:enterobacterial common antigen biosynthetic process"/>
    <property type="evidence" value="ECO:0007669"/>
    <property type="project" value="TreeGrafter"/>
</dbReference>
<dbReference type="Proteomes" id="UP000199474">
    <property type="component" value="Unassembled WGS sequence"/>
</dbReference>
<keyword evidence="6 7" id="KW-0472">Membrane</keyword>
<dbReference type="AlphaFoldDB" id="A0A1I1U8H1"/>
<feature type="transmembrane region" description="Helical" evidence="7">
    <location>
        <begin position="306"/>
        <end position="328"/>
    </location>
</feature>
<evidence type="ECO:0000256" key="6">
    <source>
        <dbReference type="ARBA" id="ARBA00023136"/>
    </source>
</evidence>
<evidence type="ECO:0000256" key="4">
    <source>
        <dbReference type="ARBA" id="ARBA00022692"/>
    </source>
</evidence>
<feature type="transmembrane region" description="Helical" evidence="7">
    <location>
        <begin position="247"/>
        <end position="264"/>
    </location>
</feature>
<accession>A0A1I1U8H1</accession>
<keyword evidence="9" id="KW-0808">Transferase</keyword>
<evidence type="ECO:0000256" key="3">
    <source>
        <dbReference type="ARBA" id="ARBA00022475"/>
    </source>
</evidence>
<feature type="transmembrane region" description="Helical" evidence="7">
    <location>
        <begin position="148"/>
        <end position="167"/>
    </location>
</feature>
<feature type="transmembrane region" description="Helical" evidence="7">
    <location>
        <begin position="187"/>
        <end position="205"/>
    </location>
</feature>